<dbReference type="Proteomes" id="UP001500213">
    <property type="component" value="Unassembled WGS sequence"/>
</dbReference>
<gene>
    <name evidence="1" type="ORF">GCM10022288_26520</name>
</gene>
<name>A0ABP8AYA8_9MICO</name>
<dbReference type="EMBL" id="BAABBX010000016">
    <property type="protein sequence ID" value="GAA4193167.1"/>
    <property type="molecule type" value="Genomic_DNA"/>
</dbReference>
<accession>A0ABP8AYA8</accession>
<reference evidence="2" key="1">
    <citation type="journal article" date="2019" name="Int. J. Syst. Evol. Microbiol.">
        <title>The Global Catalogue of Microorganisms (GCM) 10K type strain sequencing project: providing services to taxonomists for standard genome sequencing and annotation.</title>
        <authorList>
            <consortium name="The Broad Institute Genomics Platform"/>
            <consortium name="The Broad Institute Genome Sequencing Center for Infectious Disease"/>
            <person name="Wu L."/>
            <person name="Ma J."/>
        </authorList>
    </citation>
    <scope>NUCLEOTIDE SEQUENCE [LARGE SCALE GENOMIC DNA]</scope>
    <source>
        <strain evidence="2">JCM 17593</strain>
    </source>
</reference>
<evidence type="ECO:0000313" key="1">
    <source>
        <dbReference type="EMBL" id="GAA4193167.1"/>
    </source>
</evidence>
<organism evidence="1 2">
    <name type="scientific">Gryllotalpicola kribbensis</name>
    <dbReference type="NCBI Taxonomy" id="993084"/>
    <lineage>
        <taxon>Bacteria</taxon>
        <taxon>Bacillati</taxon>
        <taxon>Actinomycetota</taxon>
        <taxon>Actinomycetes</taxon>
        <taxon>Micrococcales</taxon>
        <taxon>Microbacteriaceae</taxon>
        <taxon>Gryllotalpicola</taxon>
    </lineage>
</organism>
<comment type="caution">
    <text evidence="1">The sequence shown here is derived from an EMBL/GenBank/DDBJ whole genome shotgun (WGS) entry which is preliminary data.</text>
</comment>
<protein>
    <submittedName>
        <fullName evidence="1">Uncharacterized protein</fullName>
    </submittedName>
</protein>
<proteinExistence type="predicted"/>
<evidence type="ECO:0000313" key="2">
    <source>
        <dbReference type="Proteomes" id="UP001500213"/>
    </source>
</evidence>
<keyword evidence="2" id="KW-1185">Reference proteome</keyword>
<dbReference type="RefSeq" id="WP_344777678.1">
    <property type="nucleotide sequence ID" value="NZ_BAABBX010000016.1"/>
</dbReference>
<sequence length="83" mass="8314">MPRSTPTPAPLLASLTTPNAHGVTVGAVLAVPGGDCLLDVAVNADGTAALSNGHADDIETFCPAGEWWHEMTVAHAASEAVPA</sequence>